<dbReference type="AlphaFoldDB" id="S2LGF9"/>
<comment type="caution">
    <text evidence="8">The sequence shown here is derived from an EMBL/GenBank/DDBJ whole genome shotgun (WGS) entry which is preliminary data.</text>
</comment>
<evidence type="ECO:0000256" key="1">
    <source>
        <dbReference type="ARBA" id="ARBA00004651"/>
    </source>
</evidence>
<feature type="transmembrane region" description="Helical" evidence="7">
    <location>
        <begin position="340"/>
        <end position="357"/>
    </location>
</feature>
<keyword evidence="4 7" id="KW-0812">Transmembrane</keyword>
<dbReference type="GO" id="GO:0005886">
    <property type="term" value="C:plasma membrane"/>
    <property type="evidence" value="ECO:0007669"/>
    <property type="project" value="UniProtKB-SubCell"/>
</dbReference>
<feature type="transmembrane region" description="Helical" evidence="7">
    <location>
        <begin position="111"/>
        <end position="129"/>
    </location>
</feature>
<feature type="transmembrane region" description="Helical" evidence="7">
    <location>
        <begin position="364"/>
        <end position="380"/>
    </location>
</feature>
<dbReference type="EMBL" id="ASTJ01000011">
    <property type="protein sequence ID" value="EPC03756.1"/>
    <property type="molecule type" value="Genomic_DNA"/>
</dbReference>
<evidence type="ECO:0000256" key="5">
    <source>
        <dbReference type="ARBA" id="ARBA00022989"/>
    </source>
</evidence>
<evidence type="ECO:0000256" key="2">
    <source>
        <dbReference type="ARBA" id="ARBA00008929"/>
    </source>
</evidence>
<evidence type="ECO:0000256" key="7">
    <source>
        <dbReference type="SAM" id="Phobius"/>
    </source>
</evidence>
<dbReference type="InterPro" id="IPR005614">
    <property type="entry name" value="NrfD-like"/>
</dbReference>
<comment type="subcellular location">
    <subcellularLocation>
        <location evidence="1">Cell membrane</location>
        <topology evidence="1">Multi-pass membrane protein</topology>
    </subcellularLocation>
</comment>
<dbReference type="PANTHER" id="PTHR43044">
    <property type="match status" value="1"/>
</dbReference>
<comment type="similarity">
    <text evidence="2">Belongs to the NrfD family.</text>
</comment>
<protein>
    <recommendedName>
        <fullName evidence="10">Fe-S-cluster-containing hydrogenase</fullName>
    </recommendedName>
</protein>
<organism evidence="8 9">
    <name type="scientific">Litchfieldella anticariensis (strain DSM 16096 / CECT 5854 / CIP 108499 / LMG 22089 / FP35)</name>
    <name type="common">Halomonas anticariensis</name>
    <dbReference type="NCBI Taxonomy" id="1121939"/>
    <lineage>
        <taxon>Bacteria</taxon>
        <taxon>Pseudomonadati</taxon>
        <taxon>Pseudomonadota</taxon>
        <taxon>Gammaproteobacteria</taxon>
        <taxon>Oceanospirillales</taxon>
        <taxon>Halomonadaceae</taxon>
        <taxon>Litchfieldella</taxon>
    </lineage>
</organism>
<evidence type="ECO:0000313" key="8">
    <source>
        <dbReference type="EMBL" id="EPC03756.1"/>
    </source>
</evidence>
<feature type="transmembrane region" description="Helical" evidence="7">
    <location>
        <begin position="409"/>
        <end position="429"/>
    </location>
</feature>
<gene>
    <name evidence="8" type="ORF">L861_00230</name>
</gene>
<feature type="transmembrane region" description="Helical" evidence="7">
    <location>
        <begin position="157"/>
        <end position="179"/>
    </location>
</feature>
<dbReference type="Pfam" id="PF03916">
    <property type="entry name" value="NrfD"/>
    <property type="match status" value="1"/>
</dbReference>
<evidence type="ECO:0000313" key="9">
    <source>
        <dbReference type="Proteomes" id="UP000014463"/>
    </source>
</evidence>
<keyword evidence="3" id="KW-1003">Cell membrane</keyword>
<sequence length="463" mass="52547">MKPTERDALLPADLTHASLTQRISALVLERRSPLGWWIAVLICAGLTLMFVLSLSVLFTVGIGIFGLNIPVAWGMPILNTIWWIGIAHAGTLISAVLLLTRQPWRAAINRFAEAMAMFAIVCAGLYPVIHLGRPQFFYYLLPYPDTMGLWPQWRSPLVWDFLAISTYLIFTASFLYMSLLPDLATLRDRARGWRAYFYAVLALGWNGSAAHWMRYEKTTMIFAALATPIVVTVTGIISLDLAVSIVPGYHFTIFPPYFVAGALFSGFSTVALLAVALRSLFKLHDLVTPTHLDYLGRMMLLFALIVSYAYTQEIFVAFYSGEDYYRTVYFDRWTGPYAPIWWSMIFCNVVLTQLLWFKRVRRSPMALLCLALTSNLGMWLERFQIVFTSTHADYMPSNWDTVWPTGWDWATYFGSLGLFGLLLLIFVKLMPLISMHDMRALIAKRQASEKSRDEASPGEASHE</sequence>
<accession>S2LGF9</accession>
<dbReference type="eggNOG" id="COG5557">
    <property type="taxonomic scope" value="Bacteria"/>
</dbReference>
<dbReference type="PATRIC" id="fig|1121939.11.peg.31"/>
<dbReference type="PANTHER" id="PTHR43044:SF2">
    <property type="entry name" value="POLYSULPHIDE REDUCTASE NRFD"/>
    <property type="match status" value="1"/>
</dbReference>
<feature type="transmembrane region" description="Helical" evidence="7">
    <location>
        <begin position="81"/>
        <end position="99"/>
    </location>
</feature>
<keyword evidence="5 7" id="KW-1133">Transmembrane helix</keyword>
<proteinExistence type="inferred from homology"/>
<dbReference type="STRING" id="1121939.L861_00230"/>
<feature type="transmembrane region" description="Helical" evidence="7">
    <location>
        <begin position="257"/>
        <end position="277"/>
    </location>
</feature>
<evidence type="ECO:0000256" key="6">
    <source>
        <dbReference type="ARBA" id="ARBA00023136"/>
    </source>
</evidence>
<keyword evidence="9" id="KW-1185">Reference proteome</keyword>
<reference evidence="8 9" key="1">
    <citation type="journal article" date="2013" name="Genome Announc.">
        <title>Draft genome sequence of the moderately halophilic gammaproteobacterium Halomonas anticariensis FP35.</title>
        <authorList>
            <person name="Tahrioui A."/>
            <person name="Quesada E."/>
            <person name="Llamas I."/>
        </authorList>
    </citation>
    <scope>NUCLEOTIDE SEQUENCE [LARGE SCALE GENOMIC DNA]</scope>
    <source>
        <strain evidence="9">DSM 16096 / CECT 5854 / LMG 22089 / FP35</strain>
    </source>
</reference>
<keyword evidence="6 7" id="KW-0472">Membrane</keyword>
<dbReference type="Proteomes" id="UP000014463">
    <property type="component" value="Unassembled WGS sequence"/>
</dbReference>
<evidence type="ECO:0000256" key="4">
    <source>
        <dbReference type="ARBA" id="ARBA00022692"/>
    </source>
</evidence>
<evidence type="ECO:0008006" key="10">
    <source>
        <dbReference type="Google" id="ProtNLM"/>
    </source>
</evidence>
<evidence type="ECO:0000256" key="3">
    <source>
        <dbReference type="ARBA" id="ARBA00022475"/>
    </source>
</evidence>
<feature type="transmembrane region" description="Helical" evidence="7">
    <location>
        <begin position="298"/>
        <end position="320"/>
    </location>
</feature>
<dbReference type="OrthoDB" id="9806499at2"/>
<name>S2LGF9_LITA3</name>
<feature type="transmembrane region" description="Helical" evidence="7">
    <location>
        <begin position="36"/>
        <end position="69"/>
    </location>
</feature>
<dbReference type="RefSeq" id="WP_016414488.1">
    <property type="nucleotide sequence ID" value="NZ_AUAB01000014.1"/>
</dbReference>
<feature type="transmembrane region" description="Helical" evidence="7">
    <location>
        <begin position="221"/>
        <end position="245"/>
    </location>
</feature>